<dbReference type="NCBIfam" id="NF000942">
    <property type="entry name" value="PRK00094.1-4"/>
    <property type="match status" value="1"/>
</dbReference>
<dbReference type="OrthoDB" id="9812273at2"/>
<feature type="binding site" evidence="9">
    <location>
        <position position="293"/>
    </location>
    <ligand>
        <name>NADPH</name>
        <dbReference type="ChEBI" id="CHEBI:57783"/>
    </ligand>
</feature>
<evidence type="ECO:0000256" key="6">
    <source>
        <dbReference type="ARBA" id="ARBA00023098"/>
    </source>
</evidence>
<evidence type="ECO:0000256" key="5">
    <source>
        <dbReference type="ARBA" id="ARBA00023027"/>
    </source>
</evidence>
<feature type="binding site" evidence="12">
    <location>
        <position position="154"/>
    </location>
    <ligand>
        <name>NAD(+)</name>
        <dbReference type="ChEBI" id="CHEBI:57540"/>
    </ligand>
</feature>
<dbReference type="GO" id="GO:0005829">
    <property type="term" value="C:cytosol"/>
    <property type="evidence" value="ECO:0007669"/>
    <property type="project" value="TreeGrafter"/>
</dbReference>
<dbReference type="PRINTS" id="PR00077">
    <property type="entry name" value="GPDHDRGNASE"/>
</dbReference>
<dbReference type="AlphaFoldDB" id="A0A2D0NKY0"/>
<feature type="binding site" evidence="9">
    <location>
        <position position="154"/>
    </location>
    <ligand>
        <name>NADPH</name>
        <dbReference type="ChEBI" id="CHEBI:57783"/>
    </ligand>
</feature>
<evidence type="ECO:0000313" key="18">
    <source>
        <dbReference type="Proteomes" id="UP000223913"/>
    </source>
</evidence>
<dbReference type="UniPathway" id="UPA00940"/>
<accession>A0A2D0NKY0</accession>
<sequence>MSETSGQRPVGVIGAGSFGTAIANLLAYNADVLLYSRNIELVDTINSTREHLGIHLSASVQATNDLQQLARECNLLFPIVPSTNFRKMMHNLGPHLRPYHMLIHGTKGFDIRGISDSNPGGGKLKRENVSTMSEVIRQESVVVRVGCLSGPNLASEIMEGQPTATLIASPFDEVIHAGKMVLDSKHFHVFGSHEILGAELAGALKNVIALGSGILKGKGLGKNLQAMLITRGLTEMVHFGKAMGASGSAFFGTAGIGDLVATATSKRSRNFTFGFRLGQGESMEDISDSMPELAEGVRTLQITRQLADYYNLRVPITEMLHRVVFEGFDIDRALEYLMTYPYDVDVDFL</sequence>
<dbReference type="InterPro" id="IPR013328">
    <property type="entry name" value="6PGD_dom2"/>
</dbReference>
<keyword evidence="7 9" id="KW-0594">Phospholipid biosynthesis</keyword>
<evidence type="ECO:0000256" key="1">
    <source>
        <dbReference type="ARBA" id="ARBA00011009"/>
    </source>
</evidence>
<comment type="catalytic activity">
    <reaction evidence="9 14">
        <text>sn-glycerol 3-phosphate + NADP(+) = dihydroxyacetone phosphate + NADPH + H(+)</text>
        <dbReference type="Rhea" id="RHEA:11096"/>
        <dbReference type="ChEBI" id="CHEBI:15378"/>
        <dbReference type="ChEBI" id="CHEBI:57597"/>
        <dbReference type="ChEBI" id="CHEBI:57642"/>
        <dbReference type="ChEBI" id="CHEBI:57783"/>
        <dbReference type="ChEBI" id="CHEBI:58349"/>
        <dbReference type="EC" id="1.1.1.94"/>
    </reaction>
</comment>
<keyword evidence="6 9" id="KW-0443">Lipid metabolism</keyword>
<dbReference type="PROSITE" id="PS00957">
    <property type="entry name" value="NAD_G3PDH"/>
    <property type="match status" value="1"/>
</dbReference>
<evidence type="ECO:0000256" key="3">
    <source>
        <dbReference type="ARBA" id="ARBA00022857"/>
    </source>
</evidence>
<feature type="binding site" evidence="9">
    <location>
        <position position="258"/>
    </location>
    <ligand>
        <name>sn-glycerol 3-phosphate</name>
        <dbReference type="ChEBI" id="CHEBI:57597"/>
    </ligand>
</feature>
<comment type="subcellular location">
    <subcellularLocation>
        <location evidence="9">Cytoplasm</location>
    </subcellularLocation>
</comment>
<dbReference type="GO" id="GO:0046167">
    <property type="term" value="P:glycerol-3-phosphate biosynthetic process"/>
    <property type="evidence" value="ECO:0007669"/>
    <property type="project" value="UniProtKB-UniRule"/>
</dbReference>
<feature type="binding site" evidence="12">
    <location>
        <begin position="14"/>
        <end position="19"/>
    </location>
    <ligand>
        <name>NAD(+)</name>
        <dbReference type="ChEBI" id="CHEBI:57540"/>
    </ligand>
</feature>
<evidence type="ECO:0000256" key="13">
    <source>
        <dbReference type="RuleBase" id="RU000437"/>
    </source>
</evidence>
<reference evidence="17 18" key="1">
    <citation type="submission" date="2017-10" db="EMBL/GenBank/DDBJ databases">
        <title>The draft genome sequence of Lewinella nigricans NBRC 102662.</title>
        <authorList>
            <person name="Wang K."/>
        </authorList>
    </citation>
    <scope>NUCLEOTIDE SEQUENCE [LARGE SCALE GENOMIC DNA]</scope>
    <source>
        <strain evidence="17 18">NBRC 102662</strain>
    </source>
</reference>
<evidence type="ECO:0000256" key="12">
    <source>
        <dbReference type="PIRSR" id="PIRSR000114-3"/>
    </source>
</evidence>
<evidence type="ECO:0000256" key="7">
    <source>
        <dbReference type="ARBA" id="ARBA00023209"/>
    </source>
</evidence>
<feature type="binding site" evidence="9">
    <location>
        <position position="150"/>
    </location>
    <ligand>
        <name>sn-glycerol 3-phosphate</name>
        <dbReference type="ChEBI" id="CHEBI:57597"/>
    </ligand>
</feature>
<keyword evidence="8 9" id="KW-1208">Phospholipid metabolism</keyword>
<keyword evidence="3 9" id="KW-0521">NADP</keyword>
<organism evidence="17 18">
    <name type="scientific">Flavilitoribacter nigricans (strain ATCC 23147 / DSM 23189 / NBRC 102662 / NCIMB 1420 / SS-2)</name>
    <name type="common">Lewinella nigricans</name>
    <dbReference type="NCBI Taxonomy" id="1122177"/>
    <lineage>
        <taxon>Bacteria</taxon>
        <taxon>Pseudomonadati</taxon>
        <taxon>Bacteroidota</taxon>
        <taxon>Saprospiria</taxon>
        <taxon>Saprospirales</taxon>
        <taxon>Lewinellaceae</taxon>
        <taxon>Flavilitoribacter</taxon>
    </lineage>
</organism>
<keyword evidence="18" id="KW-1185">Reference proteome</keyword>
<dbReference type="InterPro" id="IPR036291">
    <property type="entry name" value="NAD(P)-bd_dom_sf"/>
</dbReference>
<dbReference type="Gene3D" id="1.10.1040.10">
    <property type="entry name" value="N-(1-d-carboxylethyl)-l-norvaline Dehydrogenase, domain 2"/>
    <property type="match status" value="1"/>
</dbReference>
<gene>
    <name evidence="9" type="primary">gpsA</name>
    <name evidence="17" type="ORF">CRP01_00335</name>
</gene>
<feature type="active site" description="Proton acceptor" evidence="9 10">
    <location>
        <position position="205"/>
    </location>
</feature>
<comment type="pathway">
    <text evidence="9">Membrane lipid metabolism; glycerophospholipid metabolism.</text>
</comment>
<feature type="binding site" evidence="9">
    <location>
        <position position="37"/>
    </location>
    <ligand>
        <name>NADPH</name>
        <dbReference type="ChEBI" id="CHEBI:57783"/>
    </ligand>
</feature>
<keyword evidence="9" id="KW-0547">Nucleotide-binding</keyword>
<evidence type="ECO:0000256" key="8">
    <source>
        <dbReference type="ARBA" id="ARBA00023264"/>
    </source>
</evidence>
<feature type="binding site" evidence="9">
    <location>
        <position position="295"/>
    </location>
    <ligand>
        <name>NADPH</name>
        <dbReference type="ChEBI" id="CHEBI:57783"/>
    </ligand>
</feature>
<dbReference type="SUPFAM" id="SSF48179">
    <property type="entry name" value="6-phosphogluconate dehydrogenase C-terminal domain-like"/>
    <property type="match status" value="1"/>
</dbReference>
<evidence type="ECO:0000256" key="14">
    <source>
        <dbReference type="RuleBase" id="RU000439"/>
    </source>
</evidence>
<dbReference type="Proteomes" id="UP000223913">
    <property type="component" value="Unassembled WGS sequence"/>
</dbReference>
<dbReference type="InterPro" id="IPR006168">
    <property type="entry name" value="G3P_DH_NAD-dep"/>
</dbReference>
<feature type="binding site" evidence="9">
    <location>
        <position position="269"/>
    </location>
    <ligand>
        <name>sn-glycerol 3-phosphate</name>
        <dbReference type="ChEBI" id="CHEBI:57597"/>
    </ligand>
</feature>
<name>A0A2D0NKY0_FLAN2</name>
<dbReference type="PIRSF" id="PIRSF000114">
    <property type="entry name" value="Glycerol-3-P_dh"/>
    <property type="match status" value="1"/>
</dbReference>
<feature type="domain" description="Glycerol-3-phosphate dehydrogenase NAD-dependent C-terminal" evidence="16">
    <location>
        <begin position="195"/>
        <end position="334"/>
    </location>
</feature>
<protein>
    <recommendedName>
        <fullName evidence="9">Glycerol-3-phosphate dehydrogenase [NAD(P)+]</fullName>
        <ecNumber evidence="9">1.1.1.94</ecNumber>
    </recommendedName>
    <alternativeName>
        <fullName evidence="9">NAD(P)(+)-dependent glycerol-3-phosphate dehydrogenase</fullName>
    </alternativeName>
    <alternativeName>
        <fullName evidence="9">NAD(P)H-dependent dihydroxyacetone-phosphate reductase</fullName>
    </alternativeName>
</protein>
<dbReference type="GO" id="GO:0005975">
    <property type="term" value="P:carbohydrate metabolic process"/>
    <property type="evidence" value="ECO:0007669"/>
    <property type="project" value="InterPro"/>
</dbReference>
<dbReference type="InterPro" id="IPR006109">
    <property type="entry name" value="G3P_DH_NAD-dep_C"/>
</dbReference>
<keyword evidence="5 9" id="KW-0520">NAD</keyword>
<evidence type="ECO:0000259" key="15">
    <source>
        <dbReference type="Pfam" id="PF01210"/>
    </source>
</evidence>
<evidence type="ECO:0000256" key="4">
    <source>
        <dbReference type="ARBA" id="ARBA00023002"/>
    </source>
</evidence>
<keyword evidence="4 9" id="KW-0560">Oxidoreductase</keyword>
<dbReference type="GO" id="GO:0046168">
    <property type="term" value="P:glycerol-3-phosphate catabolic process"/>
    <property type="evidence" value="ECO:0007669"/>
    <property type="project" value="InterPro"/>
</dbReference>
<keyword evidence="9" id="KW-0963">Cytoplasm</keyword>
<feature type="binding site" evidence="9">
    <location>
        <position position="269"/>
    </location>
    <ligand>
        <name>NADPH</name>
        <dbReference type="ChEBI" id="CHEBI:57783"/>
    </ligand>
</feature>
<dbReference type="FunFam" id="1.10.1040.10:FF:000001">
    <property type="entry name" value="Glycerol-3-phosphate dehydrogenase [NAD(P)+]"/>
    <property type="match status" value="1"/>
</dbReference>
<dbReference type="Gene3D" id="3.40.50.720">
    <property type="entry name" value="NAD(P)-binding Rossmann-like Domain"/>
    <property type="match status" value="1"/>
</dbReference>
<feature type="binding site" evidence="9">
    <location>
        <position position="270"/>
    </location>
    <ligand>
        <name>sn-glycerol 3-phosphate</name>
        <dbReference type="ChEBI" id="CHEBI:57597"/>
    </ligand>
</feature>
<feature type="binding site" evidence="9">
    <location>
        <position position="268"/>
    </location>
    <ligand>
        <name>sn-glycerol 3-phosphate</name>
        <dbReference type="ChEBI" id="CHEBI:57597"/>
    </ligand>
</feature>
<feature type="binding site" evidence="9">
    <location>
        <position position="107"/>
    </location>
    <ligand>
        <name>sn-glycerol 3-phosphate</name>
        <dbReference type="ChEBI" id="CHEBI:57597"/>
    </ligand>
</feature>
<dbReference type="NCBIfam" id="NF000940">
    <property type="entry name" value="PRK00094.1-2"/>
    <property type="match status" value="1"/>
</dbReference>
<comment type="caution">
    <text evidence="17">The sequence shown here is derived from an EMBL/GenBank/DDBJ whole genome shotgun (WGS) entry which is preliminary data.</text>
</comment>
<dbReference type="InterPro" id="IPR011128">
    <property type="entry name" value="G3P_DH_NAD-dep_N"/>
</dbReference>
<feature type="binding site" evidence="12">
    <location>
        <position position="269"/>
    </location>
    <ligand>
        <name>NAD(+)</name>
        <dbReference type="ChEBI" id="CHEBI:57540"/>
    </ligand>
</feature>
<evidence type="ECO:0000256" key="11">
    <source>
        <dbReference type="PIRSR" id="PIRSR000114-2"/>
    </source>
</evidence>
<dbReference type="SUPFAM" id="SSF51735">
    <property type="entry name" value="NAD(P)-binding Rossmann-fold domains"/>
    <property type="match status" value="1"/>
</dbReference>
<dbReference type="HAMAP" id="MF_00394">
    <property type="entry name" value="NAD_Glyc3P_dehydrog"/>
    <property type="match status" value="1"/>
</dbReference>
<feature type="binding site" evidence="9">
    <location>
        <position position="18"/>
    </location>
    <ligand>
        <name>NADPH</name>
        <dbReference type="ChEBI" id="CHEBI:57783"/>
    </ligand>
</feature>
<feature type="binding site" evidence="9">
    <location>
        <position position="107"/>
    </location>
    <ligand>
        <name>NADPH</name>
        <dbReference type="ChEBI" id="CHEBI:57783"/>
    </ligand>
</feature>
<evidence type="ECO:0000256" key="2">
    <source>
        <dbReference type="ARBA" id="ARBA00022516"/>
    </source>
</evidence>
<dbReference type="EMBL" id="PDUD01000001">
    <property type="protein sequence ID" value="PHN08393.1"/>
    <property type="molecule type" value="Genomic_DNA"/>
</dbReference>
<evidence type="ECO:0000256" key="10">
    <source>
        <dbReference type="PIRSR" id="PIRSR000114-1"/>
    </source>
</evidence>
<dbReference type="GO" id="GO:0141153">
    <property type="term" value="F:glycerol-3-phosphate dehydrogenase (NADP+) activity"/>
    <property type="evidence" value="ECO:0007669"/>
    <property type="project" value="RHEA"/>
</dbReference>
<feature type="binding site" evidence="11">
    <location>
        <position position="107"/>
    </location>
    <ligand>
        <name>substrate</name>
    </ligand>
</feature>
<evidence type="ECO:0000313" key="17">
    <source>
        <dbReference type="EMBL" id="PHN08393.1"/>
    </source>
</evidence>
<dbReference type="GO" id="GO:0046474">
    <property type="term" value="P:glycerophospholipid biosynthetic process"/>
    <property type="evidence" value="ECO:0007669"/>
    <property type="project" value="TreeGrafter"/>
</dbReference>
<proteinExistence type="inferred from homology"/>
<dbReference type="GO" id="GO:0141152">
    <property type="term" value="F:glycerol-3-phosphate dehydrogenase (NAD+) activity"/>
    <property type="evidence" value="ECO:0007669"/>
    <property type="project" value="RHEA"/>
</dbReference>
<comment type="catalytic activity">
    <reaction evidence="9">
        <text>sn-glycerol 3-phosphate + NAD(+) = dihydroxyacetone phosphate + NADH + H(+)</text>
        <dbReference type="Rhea" id="RHEA:11092"/>
        <dbReference type="ChEBI" id="CHEBI:15378"/>
        <dbReference type="ChEBI" id="CHEBI:57540"/>
        <dbReference type="ChEBI" id="CHEBI:57597"/>
        <dbReference type="ChEBI" id="CHEBI:57642"/>
        <dbReference type="ChEBI" id="CHEBI:57945"/>
        <dbReference type="EC" id="1.1.1.94"/>
    </reaction>
</comment>
<comment type="similarity">
    <text evidence="1 9 13">Belongs to the NAD-dependent glycerol-3-phosphate dehydrogenase family.</text>
</comment>
<dbReference type="EC" id="1.1.1.94" evidence="9"/>
<keyword evidence="2 9" id="KW-0444">Lipid biosynthesis</keyword>
<evidence type="ECO:0000256" key="9">
    <source>
        <dbReference type="HAMAP-Rule" id="MF_00394"/>
    </source>
</evidence>
<comment type="caution">
    <text evidence="9">Lacks conserved residue(s) required for the propagation of feature annotation.</text>
</comment>
<comment type="function">
    <text evidence="9">Catalyzes the reduction of the glycolytic intermediate dihydroxyacetone phosphate (DHAP) to sn-glycerol 3-phosphate (G3P), the key precursor for phospholipid synthesis.</text>
</comment>
<dbReference type="PANTHER" id="PTHR11728:SF1">
    <property type="entry name" value="GLYCEROL-3-PHOSPHATE DEHYDROGENASE [NAD(+)] 2, CHLOROPLASTIC"/>
    <property type="match status" value="1"/>
</dbReference>
<evidence type="ECO:0000259" key="16">
    <source>
        <dbReference type="Pfam" id="PF07479"/>
    </source>
</evidence>
<dbReference type="GO" id="GO:0051287">
    <property type="term" value="F:NAD binding"/>
    <property type="evidence" value="ECO:0007669"/>
    <property type="project" value="InterPro"/>
</dbReference>
<feature type="binding site" evidence="9">
    <location>
        <position position="205"/>
    </location>
    <ligand>
        <name>sn-glycerol 3-phosphate</name>
        <dbReference type="ChEBI" id="CHEBI:57597"/>
    </ligand>
</feature>
<dbReference type="Pfam" id="PF07479">
    <property type="entry name" value="NAD_Gly3P_dh_C"/>
    <property type="match status" value="1"/>
</dbReference>
<feature type="domain" description="Glycerol-3-phosphate dehydrogenase NAD-dependent N-terminal" evidence="15">
    <location>
        <begin position="10"/>
        <end position="170"/>
    </location>
</feature>
<dbReference type="Pfam" id="PF01210">
    <property type="entry name" value="NAD_Gly3P_dh_N"/>
    <property type="match status" value="1"/>
</dbReference>
<feature type="binding site" evidence="11">
    <location>
        <begin position="269"/>
        <end position="270"/>
    </location>
    <ligand>
        <name>substrate</name>
    </ligand>
</feature>
<dbReference type="PANTHER" id="PTHR11728">
    <property type="entry name" value="GLYCEROL-3-PHOSPHATE DEHYDROGENASE"/>
    <property type="match status" value="1"/>
</dbReference>
<dbReference type="RefSeq" id="WP_099147985.1">
    <property type="nucleotide sequence ID" value="NZ_PDUD01000001.1"/>
</dbReference>
<dbReference type="InterPro" id="IPR008927">
    <property type="entry name" value="6-PGluconate_DH-like_C_sf"/>
</dbReference>
<feature type="binding site" evidence="9">
    <location>
        <position position="17"/>
    </location>
    <ligand>
        <name>NADPH</name>
        <dbReference type="ChEBI" id="CHEBI:57783"/>
    </ligand>
</feature>